<evidence type="ECO:0000313" key="11">
    <source>
        <dbReference type="Proteomes" id="UP001370490"/>
    </source>
</evidence>
<keyword evidence="3 7" id="KW-0812">Transmembrane</keyword>
<feature type="transmembrane region" description="Helical" evidence="7">
    <location>
        <begin position="20"/>
        <end position="38"/>
    </location>
</feature>
<gene>
    <name evidence="10" type="ORF">RJ641_028566</name>
</gene>
<sequence length="234" mass="27546">MVHKFQVDCRTCGATILRSGPFLLVCFLLSALVILTIYPTGRSKLTVEVSVKHNDSKGRESSQEQCNLFSGKWVFDDNSYPVYREKQCSFMTDDFACEKFGRKDFGYQHWRWQPHHCDLPRFNSTAFLGRLRNKRLVFVGDSISRNQWMSMVCMVESNIPPILKSVHFDRSFFRFHANVSSSLILIQFNCFRNSFNEEVCTDPKKKKNNLCRRFIDYTSYYQNIVLKNEHCTYM</sequence>
<evidence type="ECO:0000256" key="2">
    <source>
        <dbReference type="ARBA" id="ARBA00007727"/>
    </source>
</evidence>
<feature type="domain" description="Trichome birefringence-like N-terminal" evidence="9">
    <location>
        <begin position="64"/>
        <end position="118"/>
    </location>
</feature>
<keyword evidence="4" id="KW-0735">Signal-anchor</keyword>
<feature type="domain" description="Trichome birefringence-like C-terminal" evidence="8">
    <location>
        <begin position="119"/>
        <end position="192"/>
    </location>
</feature>
<reference evidence="10 11" key="1">
    <citation type="submission" date="2023-12" db="EMBL/GenBank/DDBJ databases">
        <title>A high-quality genome assembly for Dillenia turbinata (Dilleniales).</title>
        <authorList>
            <person name="Chanderbali A."/>
        </authorList>
    </citation>
    <scope>NUCLEOTIDE SEQUENCE [LARGE SCALE GENOMIC DNA]</scope>
    <source>
        <strain evidence="10">LSX21</strain>
        <tissue evidence="10">Leaf</tissue>
    </source>
</reference>
<evidence type="ECO:0000256" key="3">
    <source>
        <dbReference type="ARBA" id="ARBA00022692"/>
    </source>
</evidence>
<dbReference type="PANTHER" id="PTHR32285">
    <property type="entry name" value="PROTEIN TRICHOME BIREFRINGENCE-LIKE 9-RELATED"/>
    <property type="match status" value="1"/>
</dbReference>
<evidence type="ECO:0000256" key="7">
    <source>
        <dbReference type="SAM" id="Phobius"/>
    </source>
</evidence>
<proteinExistence type="inferred from homology"/>
<name>A0AAN8W4P6_9MAGN</name>
<comment type="caution">
    <text evidence="10">The sequence shown here is derived from an EMBL/GenBank/DDBJ whole genome shotgun (WGS) entry which is preliminary data.</text>
</comment>
<dbReference type="GO" id="GO:0005794">
    <property type="term" value="C:Golgi apparatus"/>
    <property type="evidence" value="ECO:0007669"/>
    <property type="project" value="TreeGrafter"/>
</dbReference>
<keyword evidence="11" id="KW-1185">Reference proteome</keyword>
<accession>A0AAN8W4P6</accession>
<dbReference type="AlphaFoldDB" id="A0AAN8W4P6"/>
<dbReference type="InterPro" id="IPR025846">
    <property type="entry name" value="TBL_N"/>
</dbReference>
<evidence type="ECO:0000256" key="5">
    <source>
        <dbReference type="ARBA" id="ARBA00022989"/>
    </source>
</evidence>
<evidence type="ECO:0000256" key="4">
    <source>
        <dbReference type="ARBA" id="ARBA00022968"/>
    </source>
</evidence>
<dbReference type="Proteomes" id="UP001370490">
    <property type="component" value="Unassembled WGS sequence"/>
</dbReference>
<dbReference type="Pfam" id="PF14416">
    <property type="entry name" value="PMR5N"/>
    <property type="match status" value="1"/>
</dbReference>
<comment type="similarity">
    <text evidence="2">Belongs to the PC-esterase family. TBL subfamily.</text>
</comment>
<dbReference type="InterPro" id="IPR026057">
    <property type="entry name" value="TBL_C"/>
</dbReference>
<evidence type="ECO:0000259" key="8">
    <source>
        <dbReference type="Pfam" id="PF13839"/>
    </source>
</evidence>
<evidence type="ECO:0000256" key="1">
    <source>
        <dbReference type="ARBA" id="ARBA00004167"/>
    </source>
</evidence>
<organism evidence="10 11">
    <name type="scientific">Dillenia turbinata</name>
    <dbReference type="NCBI Taxonomy" id="194707"/>
    <lineage>
        <taxon>Eukaryota</taxon>
        <taxon>Viridiplantae</taxon>
        <taxon>Streptophyta</taxon>
        <taxon>Embryophyta</taxon>
        <taxon>Tracheophyta</taxon>
        <taxon>Spermatophyta</taxon>
        <taxon>Magnoliopsida</taxon>
        <taxon>eudicotyledons</taxon>
        <taxon>Gunneridae</taxon>
        <taxon>Pentapetalae</taxon>
        <taxon>Dilleniales</taxon>
        <taxon>Dilleniaceae</taxon>
        <taxon>Dillenia</taxon>
    </lineage>
</organism>
<comment type="subcellular location">
    <subcellularLocation>
        <location evidence="1">Membrane</location>
        <topology evidence="1">Single-pass membrane protein</topology>
    </subcellularLocation>
</comment>
<dbReference type="PANTHER" id="PTHR32285:SF239">
    <property type="entry name" value="PROTEIN TRICHOME BIREFRINGENCE-LIKE 34"/>
    <property type="match status" value="1"/>
</dbReference>
<protein>
    <submittedName>
        <fullName evidence="10">Trichome birefringence-like, N-terminal domain</fullName>
    </submittedName>
</protein>
<dbReference type="InterPro" id="IPR029962">
    <property type="entry name" value="TBL"/>
</dbReference>
<dbReference type="Pfam" id="PF13839">
    <property type="entry name" value="PC-Esterase"/>
    <property type="match status" value="1"/>
</dbReference>
<evidence type="ECO:0000313" key="10">
    <source>
        <dbReference type="EMBL" id="KAK6943189.1"/>
    </source>
</evidence>
<keyword evidence="5 7" id="KW-1133">Transmembrane helix</keyword>
<evidence type="ECO:0000259" key="9">
    <source>
        <dbReference type="Pfam" id="PF14416"/>
    </source>
</evidence>
<keyword evidence="6 7" id="KW-0472">Membrane</keyword>
<evidence type="ECO:0000256" key="6">
    <source>
        <dbReference type="ARBA" id="ARBA00023136"/>
    </source>
</evidence>
<dbReference type="GO" id="GO:0016020">
    <property type="term" value="C:membrane"/>
    <property type="evidence" value="ECO:0007669"/>
    <property type="project" value="UniProtKB-SubCell"/>
</dbReference>
<dbReference type="GO" id="GO:0016413">
    <property type="term" value="F:O-acetyltransferase activity"/>
    <property type="evidence" value="ECO:0007669"/>
    <property type="project" value="InterPro"/>
</dbReference>
<dbReference type="EMBL" id="JBAMMX010000004">
    <property type="protein sequence ID" value="KAK6943189.1"/>
    <property type="molecule type" value="Genomic_DNA"/>
</dbReference>